<evidence type="ECO:0000313" key="1">
    <source>
        <dbReference type="EMBL" id="MDN0021807.1"/>
    </source>
</evidence>
<organism evidence="2 4">
    <name type="scientific">Leyella lascolaii</name>
    <dbReference type="NCBI Taxonomy" id="1776379"/>
    <lineage>
        <taxon>Bacteria</taxon>
        <taxon>Pseudomonadati</taxon>
        <taxon>Bacteroidota</taxon>
        <taxon>Bacteroidia</taxon>
        <taxon>Bacteroidales</taxon>
        <taxon>Prevotellaceae</taxon>
        <taxon>Leyella</taxon>
    </lineage>
</organism>
<evidence type="ECO:0000313" key="2">
    <source>
        <dbReference type="EMBL" id="MDN0024304.1"/>
    </source>
</evidence>
<sequence>MNTEQNTTTRWMNGIAYEVAFWNNVYRWKWTFDGMMNWSKYGGVITLEGFDANAFLIKTDNPKVLDVGCGMSYATGNHIMRDGRLMPLDIRYIDPLAAYFNRIMARHRRKMPEIEFGMAEYLSAFYPSHDISLVVIQNALDHSANPMKSIYESIDVLKKGGCLYLNHHINEAETEHYKGFHQYNICREDGKLIIWNKNERHDVAELTAGFAELTVGLTENGHVAAVIRKTADVPQSLIDDKGDKRALCSLFMENARTASSPWHGLKNSAAYWKYNILQFFIQSLPWALKMKLKKLIRQA</sequence>
<accession>A0AAW7JEG7</accession>
<dbReference type="GO" id="GO:0032259">
    <property type="term" value="P:methylation"/>
    <property type="evidence" value="ECO:0007669"/>
    <property type="project" value="UniProtKB-KW"/>
</dbReference>
<keyword evidence="2" id="KW-0489">Methyltransferase</keyword>
<dbReference type="AlphaFoldDB" id="A0AAW7JEG7"/>
<dbReference type="GO" id="GO:0008168">
    <property type="term" value="F:methyltransferase activity"/>
    <property type="evidence" value="ECO:0007669"/>
    <property type="project" value="UniProtKB-KW"/>
</dbReference>
<dbReference type="SUPFAM" id="SSF53335">
    <property type="entry name" value="S-adenosyl-L-methionine-dependent methyltransferases"/>
    <property type="match status" value="1"/>
</dbReference>
<keyword evidence="2" id="KW-0808">Transferase</keyword>
<dbReference type="Proteomes" id="UP001167831">
    <property type="component" value="Unassembled WGS sequence"/>
</dbReference>
<reference evidence="2" key="2">
    <citation type="submission" date="2023-08" db="EMBL/GenBank/DDBJ databases">
        <title>Identification and characterization of horizontal gene transfer across gut microbiota members of farm animals based on homology search.</title>
        <authorList>
            <person name="Schwarzerova J."/>
            <person name="Nykrynova M."/>
            <person name="Jureckova K."/>
            <person name="Cejkova D."/>
            <person name="Rychlik I."/>
        </authorList>
    </citation>
    <scope>NUCLEOTIDE SEQUENCE</scope>
    <source>
        <strain evidence="2">ET15</strain>
        <strain evidence="1">ET37</strain>
    </source>
</reference>
<dbReference type="RefSeq" id="WP_273531691.1">
    <property type="nucleotide sequence ID" value="NZ_CALUKV010000009.1"/>
</dbReference>
<dbReference type="InterPro" id="IPR029063">
    <property type="entry name" value="SAM-dependent_MTases_sf"/>
</dbReference>
<dbReference type="EMBL" id="JAUEIF010000001">
    <property type="protein sequence ID" value="MDN0024304.1"/>
    <property type="molecule type" value="Genomic_DNA"/>
</dbReference>
<gene>
    <name evidence="1" type="ORF">QVN81_02035</name>
    <name evidence="2" type="ORF">QVN84_02030</name>
</gene>
<evidence type="ECO:0000313" key="3">
    <source>
        <dbReference type="Proteomes" id="UP001167831"/>
    </source>
</evidence>
<evidence type="ECO:0000313" key="4">
    <source>
        <dbReference type="Proteomes" id="UP001168478"/>
    </source>
</evidence>
<dbReference type="Proteomes" id="UP001168478">
    <property type="component" value="Unassembled WGS sequence"/>
</dbReference>
<comment type="caution">
    <text evidence="2">The sequence shown here is derived from an EMBL/GenBank/DDBJ whole genome shotgun (WGS) entry which is preliminary data.</text>
</comment>
<dbReference type="EMBL" id="JAUEIE010000001">
    <property type="protein sequence ID" value="MDN0021807.1"/>
    <property type="molecule type" value="Genomic_DNA"/>
</dbReference>
<dbReference type="Gene3D" id="3.40.50.150">
    <property type="entry name" value="Vaccinia Virus protein VP39"/>
    <property type="match status" value="1"/>
</dbReference>
<keyword evidence="3" id="KW-1185">Reference proteome</keyword>
<dbReference type="EC" id="2.1.-.-" evidence="2"/>
<reference evidence="2" key="1">
    <citation type="submission" date="2023-06" db="EMBL/GenBank/DDBJ databases">
        <authorList>
            <person name="Zeman M."/>
            <person name="Kubasova T."/>
            <person name="Jahodarova E."/>
            <person name="Nykrynova M."/>
            <person name="Rychlik I."/>
        </authorList>
    </citation>
    <scope>NUCLEOTIDE SEQUENCE</scope>
    <source>
        <strain evidence="2">ET15</strain>
        <strain evidence="1">ET37</strain>
    </source>
</reference>
<proteinExistence type="predicted"/>
<name>A0AAW7JEG7_9BACT</name>
<protein>
    <submittedName>
        <fullName evidence="2">Class I SAM-dependent methyltransferase</fullName>
        <ecNumber evidence="2">2.1.-.-</ecNumber>
    </submittedName>
</protein>